<gene>
    <name evidence="1" type="ORF">BC351_10475</name>
</gene>
<name>A0A1V4H8W7_9BACL</name>
<proteinExistence type="predicted"/>
<dbReference type="AlphaFoldDB" id="A0A1V4H8W7"/>
<keyword evidence="2" id="KW-1185">Reference proteome</keyword>
<sequence length="917" mass="106205">MNLKQGKSYTIYKINSESIKKTKWNFVTDFAKLRKSEEVVGLSESTLIRILRRIEGIDELEFRDNLTTLEAEITDLKSYESSKANLIKLKELNQKLRDMLHIKDLVMITMNKPEHFDRLNSKKGFTIDGVKYKRLFGTAGGVKNKTLFYASDNIYGELVRRIENGRDMEIKIPAAKLEAYKSLVASSSLSVGSLDPKKILVVNDCKTIFKEDVIRIYDEKGKNYPTVEEVEGYTIENNASDGFGLISPKLAEEWGINSGGCMRNAFLKGMIFPFDFHEFAKTEAEEKYEVFDVWSKTAKDIRDVQLILTTSMLKLWKAYKSIEEYIGCCNKNGFTFSITKVTPKSLENQRDLNYQFIQSLELSDADIEELVRPTVDTINDIMSSDYRKTILYLKGEDLKEKGYKIKGNFDYTNALMIEPKLINDPYVKNKVKDLISKRIVDAMKGDLVVRGNFAIASGDPYALCQTIFNMKVTGLLKAGEHYSRYWSDNGVNRVACFRAPMSVANNIRILNFKDTDKMKLWYKHMKTVNIFNAFDTTPHAQNGEDYDSDSNLTTNNSVLLRVIKELKPIICEQGTAKPIVPKEDDLQIANKLSFGDDIGKVTNRGTSLYNVLAKFEKGTAEYNEIQYRIKCVQHYQQNAIDKTKGAEWSPFPKEWYSANANQIIEYDTEEDIQRKLLNISILADKQPYFFIYRYPETSKKYKEYVRKHEDNCIFNYGIKLQDMLTKQDRDKAEENFVFNYYSYIPVSLAPSTMNRICWKVEEEFKGIKKGSNKEKFDYTVMKSGIQYNQKHYKQLQKLYNKHNALMQSYKKISKQDDIDKEESNEQSRQFVDEFRNSSLEICSNMIELTDMVLDICYSKLNESKSKQFAWDICGEQIIRNLCQSNDFVINIPVLDENGDINFNGKRFRMTKSFIRSV</sequence>
<dbReference type="STRING" id="1469647.BC351_10475"/>
<dbReference type="EMBL" id="MBTG01000056">
    <property type="protein sequence ID" value="OPH47608.1"/>
    <property type="molecule type" value="Genomic_DNA"/>
</dbReference>
<protein>
    <recommendedName>
        <fullName evidence="3">RNA dependent RNA polymerase</fullName>
    </recommendedName>
</protein>
<evidence type="ECO:0000313" key="2">
    <source>
        <dbReference type="Proteomes" id="UP000190626"/>
    </source>
</evidence>
<accession>A0A1V4H8W7</accession>
<organism evidence="1 2">
    <name type="scientific">Paenibacillus ferrarius</name>
    <dbReference type="NCBI Taxonomy" id="1469647"/>
    <lineage>
        <taxon>Bacteria</taxon>
        <taxon>Bacillati</taxon>
        <taxon>Bacillota</taxon>
        <taxon>Bacilli</taxon>
        <taxon>Bacillales</taxon>
        <taxon>Paenibacillaceae</taxon>
        <taxon>Paenibacillus</taxon>
    </lineage>
</organism>
<reference evidence="2" key="1">
    <citation type="submission" date="2016-07" db="EMBL/GenBank/DDBJ databases">
        <authorList>
            <person name="Florea S."/>
            <person name="Webb J.S."/>
            <person name="Jaromczyk J."/>
            <person name="Schardl C.L."/>
        </authorList>
    </citation>
    <scope>NUCLEOTIDE SEQUENCE [LARGE SCALE GENOMIC DNA]</scope>
    <source>
        <strain evidence="2">CY1</strain>
    </source>
</reference>
<dbReference type="Proteomes" id="UP000190626">
    <property type="component" value="Unassembled WGS sequence"/>
</dbReference>
<evidence type="ECO:0000313" key="1">
    <source>
        <dbReference type="EMBL" id="OPH47608.1"/>
    </source>
</evidence>
<comment type="caution">
    <text evidence="1">The sequence shown here is derived from an EMBL/GenBank/DDBJ whole genome shotgun (WGS) entry which is preliminary data.</text>
</comment>
<evidence type="ECO:0008006" key="3">
    <source>
        <dbReference type="Google" id="ProtNLM"/>
    </source>
</evidence>